<reference evidence="3" key="1">
    <citation type="submission" date="2022-01" db="EMBL/GenBank/DDBJ databases">
        <authorList>
            <person name="King R."/>
        </authorList>
    </citation>
    <scope>NUCLEOTIDE SEQUENCE</scope>
</reference>
<evidence type="ECO:0000313" key="3">
    <source>
        <dbReference type="EMBL" id="CAG9807486.1"/>
    </source>
</evidence>
<dbReference type="EMBL" id="OU895879">
    <property type="protein sequence ID" value="CAG9807486.1"/>
    <property type="molecule type" value="Genomic_DNA"/>
</dbReference>
<evidence type="ECO:0000259" key="2">
    <source>
        <dbReference type="PROSITE" id="PS50222"/>
    </source>
</evidence>
<dbReference type="SUPFAM" id="SSF47473">
    <property type="entry name" value="EF-hand"/>
    <property type="match status" value="1"/>
</dbReference>
<dbReference type="Pfam" id="PF13833">
    <property type="entry name" value="EF-hand_8"/>
    <property type="match status" value="1"/>
</dbReference>
<protein>
    <recommendedName>
        <fullName evidence="2">EF-hand domain-containing protein</fullName>
    </recommendedName>
</protein>
<sequence length="180" mass="21085">MSKRFYETPVEIENDFDKKVAEVFSLYDRHKNNMTSSKNLEAILGLLGCAPIKQDLEEITRTIQQKKKIHLGKLIPYLRTYLLKGNMRPISKDDLLNVFKIIDTKNLGYIPKAEFVKLMRDYGNPLSEEELTEMLVAAVDIYDSCVHYEYYVDKIVMKSDVEDSIFKLAELPFRKKTMFR</sequence>
<organism evidence="3 4">
    <name type="scientific">Chironomus riparius</name>
    <dbReference type="NCBI Taxonomy" id="315576"/>
    <lineage>
        <taxon>Eukaryota</taxon>
        <taxon>Metazoa</taxon>
        <taxon>Ecdysozoa</taxon>
        <taxon>Arthropoda</taxon>
        <taxon>Hexapoda</taxon>
        <taxon>Insecta</taxon>
        <taxon>Pterygota</taxon>
        <taxon>Neoptera</taxon>
        <taxon>Endopterygota</taxon>
        <taxon>Diptera</taxon>
        <taxon>Nematocera</taxon>
        <taxon>Chironomoidea</taxon>
        <taxon>Chironomidae</taxon>
        <taxon>Chironominae</taxon>
        <taxon>Chironomus</taxon>
    </lineage>
</organism>
<dbReference type="FunFam" id="1.10.238.10:FF:000003">
    <property type="entry name" value="Calmodulin A"/>
    <property type="match status" value="1"/>
</dbReference>
<dbReference type="PANTHER" id="PTHR46763:SF1">
    <property type="entry name" value="DYNEIN REGULATORY COMPLEX PROTEIN 8"/>
    <property type="match status" value="1"/>
</dbReference>
<dbReference type="OrthoDB" id="10260307at2759"/>
<proteinExistence type="predicted"/>
<dbReference type="InterPro" id="IPR002048">
    <property type="entry name" value="EF_hand_dom"/>
</dbReference>
<dbReference type="GO" id="GO:0005509">
    <property type="term" value="F:calcium ion binding"/>
    <property type="evidence" value="ECO:0007669"/>
    <property type="project" value="InterPro"/>
</dbReference>
<dbReference type="PANTHER" id="PTHR46763">
    <property type="entry name" value="DYNEIN REGULATORY COMPLEX PROTEIN 8"/>
    <property type="match status" value="1"/>
</dbReference>
<evidence type="ECO:0000256" key="1">
    <source>
        <dbReference type="ARBA" id="ARBA00022737"/>
    </source>
</evidence>
<name>A0A9N9WVV8_9DIPT</name>
<accession>A0A9N9WVV8</accession>
<keyword evidence="4" id="KW-1185">Reference proteome</keyword>
<dbReference type="PROSITE" id="PS50222">
    <property type="entry name" value="EF_HAND_2"/>
    <property type="match status" value="1"/>
</dbReference>
<dbReference type="Gene3D" id="1.10.238.10">
    <property type="entry name" value="EF-hand"/>
    <property type="match status" value="2"/>
</dbReference>
<evidence type="ECO:0000313" key="4">
    <source>
        <dbReference type="Proteomes" id="UP001153620"/>
    </source>
</evidence>
<gene>
    <name evidence="3" type="ORF">CHIRRI_LOCUS10335</name>
</gene>
<reference evidence="3" key="2">
    <citation type="submission" date="2022-10" db="EMBL/GenBank/DDBJ databases">
        <authorList>
            <consortium name="ENA_rothamsted_submissions"/>
            <consortium name="culmorum"/>
            <person name="King R."/>
        </authorList>
    </citation>
    <scope>NUCLEOTIDE SEQUENCE</scope>
</reference>
<dbReference type="Proteomes" id="UP001153620">
    <property type="component" value="Chromosome 3"/>
</dbReference>
<dbReference type="AlphaFoldDB" id="A0A9N9WVV8"/>
<keyword evidence="1" id="KW-0677">Repeat</keyword>
<feature type="domain" description="EF-hand" evidence="2">
    <location>
        <begin position="90"/>
        <end position="125"/>
    </location>
</feature>
<dbReference type="InterPro" id="IPR011992">
    <property type="entry name" value="EF-hand-dom_pair"/>
</dbReference>